<dbReference type="CDD" id="cd01392">
    <property type="entry name" value="HTH_LacI"/>
    <property type="match status" value="1"/>
</dbReference>
<evidence type="ECO:0000256" key="3">
    <source>
        <dbReference type="ARBA" id="ARBA00023163"/>
    </source>
</evidence>
<dbReference type="AlphaFoldDB" id="A0A433XGI3"/>
<evidence type="ECO:0000259" key="4">
    <source>
        <dbReference type="PROSITE" id="PS50932"/>
    </source>
</evidence>
<dbReference type="PROSITE" id="PS50932">
    <property type="entry name" value="HTH_LACI_2"/>
    <property type="match status" value="1"/>
</dbReference>
<reference evidence="5 6" key="1">
    <citation type="journal article" date="2016" name="Int. J. Syst. Evol. Microbiol.">
        <title>Arsenicitalea aurantiaca gen. nov., sp. nov., a new member of the family Hyphomicrobiaceae, isolated from high-arsenic sediment.</title>
        <authorList>
            <person name="Mu Y."/>
            <person name="Zhou L."/>
            <person name="Zeng X.C."/>
            <person name="Liu L."/>
            <person name="Pan Y."/>
            <person name="Chen X."/>
            <person name="Wang J."/>
            <person name="Li S."/>
            <person name="Li W.J."/>
            <person name="Wang Y."/>
        </authorList>
    </citation>
    <scope>NUCLEOTIDE SEQUENCE [LARGE SCALE GENOMIC DNA]</scope>
    <source>
        <strain evidence="5 6">42-50</strain>
    </source>
</reference>
<dbReference type="Gene3D" id="3.40.50.2300">
    <property type="match status" value="2"/>
</dbReference>
<dbReference type="OrthoDB" id="7170131at2"/>
<dbReference type="PANTHER" id="PTHR30146:SF33">
    <property type="entry name" value="TRANSCRIPTIONAL REGULATOR"/>
    <property type="match status" value="1"/>
</dbReference>
<dbReference type="PANTHER" id="PTHR30146">
    <property type="entry name" value="LACI-RELATED TRANSCRIPTIONAL REPRESSOR"/>
    <property type="match status" value="1"/>
</dbReference>
<dbReference type="EMBL" id="RZNJ01000002">
    <property type="protein sequence ID" value="RUT33195.1"/>
    <property type="molecule type" value="Genomic_DNA"/>
</dbReference>
<evidence type="ECO:0000313" key="5">
    <source>
        <dbReference type="EMBL" id="RUT33195.1"/>
    </source>
</evidence>
<sequence length="320" mass="33866">MAGVSEITASRVMRDRGPIRAETRDKVLRAVAATGYVRNGLAGSLASARSNLVGVILPSHTNNVFPEVMAGIGQALSRSGYQPVVGVTDYDPATEEALVRSLLAWKPAAMILTGLEHTRETRRMLETASIRVAEIMDIDNRPIDLAIGFSHLEAGRASARHLLARGYRRIGYVGHDLDADLRAAARLKGLVDQLGEAGAPLERRHLTGGASSVQRGRSGLGALLAQHPDCDVVVFSNDDMAVGGVFHAMAEGMDVPGRLGLFGCNGLDIGQALPKPLSTLRANRQRIGEIAVERIVMDDGPETGPAIIDVGFEIVAGATA</sequence>
<accession>A0A433XGI3</accession>
<evidence type="ECO:0000313" key="6">
    <source>
        <dbReference type="Proteomes" id="UP000281547"/>
    </source>
</evidence>
<dbReference type="InterPro" id="IPR000843">
    <property type="entry name" value="HTH_LacI"/>
</dbReference>
<dbReference type="SUPFAM" id="SSF53822">
    <property type="entry name" value="Periplasmic binding protein-like I"/>
    <property type="match status" value="1"/>
</dbReference>
<name>A0A433XGI3_9HYPH</name>
<dbReference type="SUPFAM" id="SSF47413">
    <property type="entry name" value="lambda repressor-like DNA-binding domains"/>
    <property type="match status" value="1"/>
</dbReference>
<protein>
    <submittedName>
        <fullName evidence="5">LacI family DNA-binding transcriptional regulator</fullName>
    </submittedName>
</protein>
<evidence type="ECO:0000256" key="1">
    <source>
        <dbReference type="ARBA" id="ARBA00023015"/>
    </source>
</evidence>
<feature type="domain" description="HTH lacI-type" evidence="4">
    <location>
        <begin position="1"/>
        <end position="47"/>
    </location>
</feature>
<dbReference type="Gene3D" id="1.10.260.40">
    <property type="entry name" value="lambda repressor-like DNA-binding domains"/>
    <property type="match status" value="1"/>
</dbReference>
<keyword evidence="1" id="KW-0805">Transcription regulation</keyword>
<comment type="caution">
    <text evidence="5">The sequence shown here is derived from an EMBL/GenBank/DDBJ whole genome shotgun (WGS) entry which is preliminary data.</text>
</comment>
<dbReference type="GO" id="GO:0003700">
    <property type="term" value="F:DNA-binding transcription factor activity"/>
    <property type="evidence" value="ECO:0007669"/>
    <property type="project" value="TreeGrafter"/>
</dbReference>
<dbReference type="Proteomes" id="UP000281547">
    <property type="component" value="Unassembled WGS sequence"/>
</dbReference>
<proteinExistence type="predicted"/>
<dbReference type="GO" id="GO:0000976">
    <property type="term" value="F:transcription cis-regulatory region binding"/>
    <property type="evidence" value="ECO:0007669"/>
    <property type="project" value="TreeGrafter"/>
</dbReference>
<dbReference type="Pfam" id="PF00356">
    <property type="entry name" value="LacI"/>
    <property type="match status" value="1"/>
</dbReference>
<keyword evidence="3" id="KW-0804">Transcription</keyword>
<gene>
    <name evidence="5" type="ORF">EMQ25_06670</name>
</gene>
<dbReference type="CDD" id="cd01575">
    <property type="entry name" value="PBP1_GntR"/>
    <property type="match status" value="1"/>
</dbReference>
<dbReference type="InterPro" id="IPR028082">
    <property type="entry name" value="Peripla_BP_I"/>
</dbReference>
<dbReference type="SMART" id="SM00354">
    <property type="entry name" value="HTH_LACI"/>
    <property type="match status" value="1"/>
</dbReference>
<keyword evidence="2 5" id="KW-0238">DNA-binding</keyword>
<dbReference type="Pfam" id="PF00532">
    <property type="entry name" value="Peripla_BP_1"/>
    <property type="match status" value="1"/>
</dbReference>
<keyword evidence="6" id="KW-1185">Reference proteome</keyword>
<dbReference type="InterPro" id="IPR001761">
    <property type="entry name" value="Peripla_BP/Lac1_sug-bd_dom"/>
</dbReference>
<organism evidence="5 6">
    <name type="scientific">Arsenicitalea aurantiaca</name>
    <dbReference type="NCBI Taxonomy" id="1783274"/>
    <lineage>
        <taxon>Bacteria</taxon>
        <taxon>Pseudomonadati</taxon>
        <taxon>Pseudomonadota</taxon>
        <taxon>Alphaproteobacteria</taxon>
        <taxon>Hyphomicrobiales</taxon>
        <taxon>Devosiaceae</taxon>
        <taxon>Arsenicitalea</taxon>
    </lineage>
</organism>
<dbReference type="InterPro" id="IPR010982">
    <property type="entry name" value="Lambda_DNA-bd_dom_sf"/>
</dbReference>
<evidence type="ECO:0000256" key="2">
    <source>
        <dbReference type="ARBA" id="ARBA00023125"/>
    </source>
</evidence>